<evidence type="ECO:0000313" key="9">
    <source>
        <dbReference type="RefSeq" id="XP_022109554.1"/>
    </source>
</evidence>
<evidence type="ECO:0000256" key="2">
    <source>
        <dbReference type="ARBA" id="ARBA00022741"/>
    </source>
</evidence>
<organism evidence="8 9">
    <name type="scientific">Acanthaster planci</name>
    <name type="common">Crown-of-thorns starfish</name>
    <dbReference type="NCBI Taxonomy" id="133434"/>
    <lineage>
        <taxon>Eukaryota</taxon>
        <taxon>Metazoa</taxon>
        <taxon>Echinodermata</taxon>
        <taxon>Eleutherozoa</taxon>
        <taxon>Asterozoa</taxon>
        <taxon>Asteroidea</taxon>
        <taxon>Valvatacea</taxon>
        <taxon>Valvatida</taxon>
        <taxon>Acanthasteridae</taxon>
        <taxon>Acanthaster</taxon>
    </lineage>
</organism>
<dbReference type="PANTHER" id="PTHR43134">
    <property type="entry name" value="SIGNAL RECOGNITION PARTICLE RECEPTOR SUBUNIT ALPHA"/>
    <property type="match status" value="1"/>
</dbReference>
<dbReference type="AlphaFoldDB" id="A0A8B7ZVV6"/>
<dbReference type="GO" id="GO:0006614">
    <property type="term" value="P:SRP-dependent cotranslational protein targeting to membrane"/>
    <property type="evidence" value="ECO:0007669"/>
    <property type="project" value="InterPro"/>
</dbReference>
<dbReference type="RefSeq" id="XP_022109554.1">
    <property type="nucleotide sequence ID" value="XM_022253862.1"/>
</dbReference>
<dbReference type="GO" id="GO:0005785">
    <property type="term" value="C:signal recognition particle receptor complex"/>
    <property type="evidence" value="ECO:0007669"/>
    <property type="project" value="InterPro"/>
</dbReference>
<evidence type="ECO:0000256" key="4">
    <source>
        <dbReference type="ARBA" id="ARBA00023136"/>
    </source>
</evidence>
<keyword evidence="6" id="KW-0812">Transmembrane</keyword>
<keyword evidence="3" id="KW-0342">GTP-binding</keyword>
<reference evidence="9" key="1">
    <citation type="submission" date="2025-08" db="UniProtKB">
        <authorList>
            <consortium name="RefSeq"/>
        </authorList>
    </citation>
    <scope>IDENTIFICATION</scope>
</reference>
<keyword evidence="6" id="KW-1133">Transmembrane helix</keyword>
<feature type="transmembrane region" description="Helical" evidence="6">
    <location>
        <begin position="26"/>
        <end position="45"/>
    </location>
</feature>
<evidence type="ECO:0000256" key="3">
    <source>
        <dbReference type="ARBA" id="ARBA00023134"/>
    </source>
</evidence>
<dbReference type="OrthoDB" id="1727884at2759"/>
<evidence type="ECO:0000256" key="5">
    <source>
        <dbReference type="ARBA" id="ARBA00029433"/>
    </source>
</evidence>
<protein>
    <submittedName>
        <fullName evidence="9">Signal recognition particle receptor subunit alpha-like</fullName>
    </submittedName>
</protein>
<dbReference type="Proteomes" id="UP000694845">
    <property type="component" value="Unplaced"/>
</dbReference>
<keyword evidence="2" id="KW-0547">Nucleotide-binding</keyword>
<evidence type="ECO:0000259" key="7">
    <source>
        <dbReference type="SMART" id="SM00962"/>
    </source>
</evidence>
<evidence type="ECO:0000256" key="1">
    <source>
        <dbReference type="ARBA" id="ARBA00008531"/>
    </source>
</evidence>
<dbReference type="SMART" id="SM00962">
    <property type="entry name" value="SRP54"/>
    <property type="match status" value="1"/>
</dbReference>
<dbReference type="Gene3D" id="3.40.50.300">
    <property type="entry name" value="P-loop containing nucleotide triphosphate hydrolases"/>
    <property type="match status" value="2"/>
</dbReference>
<comment type="similarity">
    <text evidence="1">Belongs to the GTP-binding SRP family.</text>
</comment>
<dbReference type="PANTHER" id="PTHR43134:SF1">
    <property type="entry name" value="SIGNAL RECOGNITION PARTICLE RECEPTOR SUBUNIT ALPHA"/>
    <property type="match status" value="1"/>
</dbReference>
<dbReference type="InterPro" id="IPR027417">
    <property type="entry name" value="P-loop_NTPase"/>
</dbReference>
<evidence type="ECO:0000313" key="8">
    <source>
        <dbReference type="Proteomes" id="UP000694845"/>
    </source>
</evidence>
<dbReference type="Pfam" id="PF00448">
    <property type="entry name" value="SRP54"/>
    <property type="match status" value="2"/>
</dbReference>
<dbReference type="SUPFAM" id="SSF52540">
    <property type="entry name" value="P-loop containing nucleoside triphosphate hydrolases"/>
    <property type="match status" value="1"/>
</dbReference>
<accession>A0A8B7ZVV6</accession>
<dbReference type="KEGG" id="aplc:110989468"/>
<feature type="domain" description="SRP54-type proteins GTP-binding" evidence="7">
    <location>
        <begin position="25"/>
        <end position="181"/>
    </location>
</feature>
<sequence>MERGGSSSFNHGSLTLKYKLDNQFELIFAICFWLVENGFAVLIVACDTFQAGAVEQLHTHTRHLNALHPAEKHGGRSLVQLYEKGYGKDAAGIAMEAIKYAHQDQPARSRSVCGRGLGCNEVVDQLTKFSLAADDSDMNQPQPIDGIVITKFDTINNKVGAAISMTYTTGQPTVFVGTGQT</sequence>
<dbReference type="InterPro" id="IPR000897">
    <property type="entry name" value="SRP54_GTPase_dom"/>
</dbReference>
<dbReference type="GO" id="GO:0006886">
    <property type="term" value="P:intracellular protein transport"/>
    <property type="evidence" value="ECO:0007669"/>
    <property type="project" value="InterPro"/>
</dbReference>
<gene>
    <name evidence="9" type="primary">LOC110989468</name>
</gene>
<dbReference type="GO" id="GO:0005525">
    <property type="term" value="F:GTP binding"/>
    <property type="evidence" value="ECO:0007669"/>
    <property type="project" value="UniProtKB-KW"/>
</dbReference>
<dbReference type="Pfam" id="PF04086">
    <property type="entry name" value="SRP-alpha_N"/>
    <property type="match status" value="1"/>
</dbReference>
<proteinExistence type="inferred from homology"/>
<dbReference type="GO" id="GO:0003924">
    <property type="term" value="F:GTPase activity"/>
    <property type="evidence" value="ECO:0007669"/>
    <property type="project" value="InterPro"/>
</dbReference>
<dbReference type="GO" id="GO:0005047">
    <property type="term" value="F:signal recognition particle binding"/>
    <property type="evidence" value="ECO:0007669"/>
    <property type="project" value="InterPro"/>
</dbReference>
<name>A0A8B7ZVV6_ACAPL</name>
<evidence type="ECO:0000256" key="6">
    <source>
        <dbReference type="SAM" id="Phobius"/>
    </source>
</evidence>
<comment type="subcellular location">
    <subcellularLocation>
        <location evidence="5">Endomembrane system</location>
        <topology evidence="5">Peripheral membrane protein</topology>
        <orientation evidence="5">Cytoplasmic side</orientation>
    </subcellularLocation>
</comment>
<keyword evidence="8" id="KW-1185">Reference proteome</keyword>
<dbReference type="GeneID" id="110989468"/>
<dbReference type="InterPro" id="IPR007222">
    <property type="entry name" value="Sig_recog_particle_rcpt_asu_N"/>
</dbReference>
<keyword evidence="4 6" id="KW-0472">Membrane</keyword>